<sequence>MKRKLSLLLAVVMILSLVPMSAFAASDNSVSAVKRVKDDQNLKDVGAPVLRIENDKGDWNTSGQIIDLKLEGACWLGEDDVDHAAAIKAASDKSNGKDVTVTTAVYTESDYRLKLKVDFNYPAGYTEAQKKDALKDFVINVPLWAEMDDAEIAKVSISSKSDELTPETITFATAQSGDTTVTIDDTVTFGATKPIEPVRIEENSIKAIDISKVNAATKYIKLKLDPKFEFVLGASSKISGDLVGGEVEIELGKNASLKDEELKIYFGKDSTGIDAIPLKSLSYAGDIVFSGLSVKPGKDAKEGDVYINVSSDINGIATSKVKLGTYADYKVNVKADGEPTEIFSGRYEVSKTDSTYSEKPVYGDLGSGMSGTSAGSEGITIDEEHELVKLIIDEKVEGSWTKNKSVTVEFPKWVKILGVDADEDDGEEIIAASITENEFEFQISEKKKDGKTINDDKTKVGLTFFVSVEAGKSGDIEAVVGGKALDGEQKVVLGKAVAPVEIKAESAKIQAGVRNQALGKITIKEAVAGGILEDKEIVLELDKDMDWDDEPEVDVVAGDLEIGDVRIDDNMLYIEIDSESTEPSTIEITKGRVKVDRAIAEGKIDVEVKGDALIQNGYDSDIEYKDATVTGSPKISKSTLLEEYGLFNNEYYAKVEVANVITPADNNTKGEPVQFVIDSKTMKVGDVETQMDVAPYIKDGRTMLPVSFVAKAMGVSQNNIIWNEATRTVTIFKGSSIVTITIGSNAMNVNGTPVYMDTVAEIKDGRTMLPISFIGAALGADVTWDAATRTVTVK</sequence>
<keyword evidence="1" id="KW-0732">Signal</keyword>
<evidence type="ECO:0000259" key="2">
    <source>
        <dbReference type="Pfam" id="PF07833"/>
    </source>
</evidence>
<name>A0A841KQI5_9FIRM</name>
<keyword evidence="4" id="KW-1185">Reference proteome</keyword>
<gene>
    <name evidence="3" type="ORF">HNQ80_001690</name>
</gene>
<dbReference type="SUPFAM" id="SSF55383">
    <property type="entry name" value="Copper amine oxidase, domain N"/>
    <property type="match status" value="2"/>
</dbReference>
<organism evidence="3 4">
    <name type="scientific">Anaerosolibacter carboniphilus</name>
    <dbReference type="NCBI Taxonomy" id="1417629"/>
    <lineage>
        <taxon>Bacteria</taxon>
        <taxon>Bacillati</taxon>
        <taxon>Bacillota</taxon>
        <taxon>Clostridia</taxon>
        <taxon>Peptostreptococcales</taxon>
        <taxon>Thermotaleaceae</taxon>
        <taxon>Anaerosolibacter</taxon>
    </lineage>
</organism>
<comment type="caution">
    <text evidence="3">The sequence shown here is derived from an EMBL/GenBank/DDBJ whole genome shotgun (WGS) entry which is preliminary data.</text>
</comment>
<dbReference type="InterPro" id="IPR036582">
    <property type="entry name" value="Mao_N_sf"/>
</dbReference>
<accession>A0A841KQI5</accession>
<dbReference type="RefSeq" id="WP_184310021.1">
    <property type="nucleotide sequence ID" value="NZ_JACHEN010000008.1"/>
</dbReference>
<feature type="signal peptide" evidence="1">
    <location>
        <begin position="1"/>
        <end position="24"/>
    </location>
</feature>
<dbReference type="AlphaFoldDB" id="A0A841KQI5"/>
<reference evidence="3 4" key="1">
    <citation type="submission" date="2020-08" db="EMBL/GenBank/DDBJ databases">
        <title>Genomic Encyclopedia of Type Strains, Phase IV (KMG-IV): sequencing the most valuable type-strain genomes for metagenomic binning, comparative biology and taxonomic classification.</title>
        <authorList>
            <person name="Goeker M."/>
        </authorList>
    </citation>
    <scope>NUCLEOTIDE SEQUENCE [LARGE SCALE GENOMIC DNA]</scope>
    <source>
        <strain evidence="3 4">DSM 103526</strain>
    </source>
</reference>
<evidence type="ECO:0000313" key="4">
    <source>
        <dbReference type="Proteomes" id="UP000579281"/>
    </source>
</evidence>
<dbReference type="EMBL" id="JACHEN010000008">
    <property type="protein sequence ID" value="MBB6215601.1"/>
    <property type="molecule type" value="Genomic_DNA"/>
</dbReference>
<feature type="chain" id="PRO_5032336817" description="Copper amine oxidase-like N-terminal domain-containing protein" evidence="1">
    <location>
        <begin position="25"/>
        <end position="794"/>
    </location>
</feature>
<dbReference type="Gene3D" id="3.30.457.10">
    <property type="entry name" value="Copper amine oxidase-like, N-terminal domain"/>
    <property type="match status" value="2"/>
</dbReference>
<dbReference type="InterPro" id="IPR012854">
    <property type="entry name" value="Cu_amine_oxidase-like_N"/>
</dbReference>
<evidence type="ECO:0000256" key="1">
    <source>
        <dbReference type="SAM" id="SignalP"/>
    </source>
</evidence>
<evidence type="ECO:0000313" key="3">
    <source>
        <dbReference type="EMBL" id="MBB6215601.1"/>
    </source>
</evidence>
<feature type="domain" description="Copper amine oxidase-like N-terminal" evidence="2">
    <location>
        <begin position="685"/>
        <end position="793"/>
    </location>
</feature>
<dbReference type="Pfam" id="PF07833">
    <property type="entry name" value="Cu_amine_oxidN1"/>
    <property type="match status" value="1"/>
</dbReference>
<proteinExistence type="predicted"/>
<protein>
    <recommendedName>
        <fullName evidence="2">Copper amine oxidase-like N-terminal domain-containing protein</fullName>
    </recommendedName>
</protein>
<dbReference type="Proteomes" id="UP000579281">
    <property type="component" value="Unassembled WGS sequence"/>
</dbReference>